<comment type="similarity">
    <text evidence="2 7">Belongs to the PanB family.</text>
</comment>
<dbReference type="SUPFAM" id="SSF51621">
    <property type="entry name" value="Phosphoenolpyruvate/pyruvate domain"/>
    <property type="match status" value="1"/>
</dbReference>
<dbReference type="GO" id="GO:0008168">
    <property type="term" value="F:methyltransferase activity"/>
    <property type="evidence" value="ECO:0007669"/>
    <property type="project" value="UniProtKB-KW"/>
</dbReference>
<comment type="function">
    <text evidence="6 7">Catalyzes the reversible reaction in which hydroxymethyl group from 5,10-methylenetetrahydrofolate is transferred onto alpha-ketoisovalerate to form ketopantoate.</text>
</comment>
<keyword evidence="12" id="KW-1185">Reference proteome</keyword>
<evidence type="ECO:0000313" key="11">
    <source>
        <dbReference type="EMBL" id="PJZ24175.1"/>
    </source>
</evidence>
<dbReference type="PANTHER" id="PTHR20881">
    <property type="entry name" value="3-METHYL-2-OXOBUTANOATE HYDROXYMETHYLTRANSFERASE"/>
    <property type="match status" value="1"/>
</dbReference>
<feature type="binding site" evidence="7 10">
    <location>
        <position position="45"/>
    </location>
    <ligand>
        <name>Mg(2+)</name>
        <dbReference type="ChEBI" id="CHEBI:18420"/>
    </ligand>
</feature>
<dbReference type="InterPro" id="IPR040442">
    <property type="entry name" value="Pyrv_kinase-like_dom_sf"/>
</dbReference>
<organism evidence="11 12">
    <name type="scientific">Leptospira hartskeerlii</name>
    <dbReference type="NCBI Taxonomy" id="2023177"/>
    <lineage>
        <taxon>Bacteria</taxon>
        <taxon>Pseudomonadati</taxon>
        <taxon>Spirochaetota</taxon>
        <taxon>Spirochaetia</taxon>
        <taxon>Leptospirales</taxon>
        <taxon>Leptospiraceae</taxon>
        <taxon>Leptospira</taxon>
    </lineage>
</organism>
<evidence type="ECO:0000256" key="10">
    <source>
        <dbReference type="PIRSR" id="PIRSR000388-3"/>
    </source>
</evidence>
<comment type="cofactor">
    <cofactor evidence="7 10">
        <name>Mg(2+)</name>
        <dbReference type="ChEBI" id="CHEBI:18420"/>
    </cofactor>
    <text evidence="7 10">Binds 1 Mg(2+) ion per subunit.</text>
</comment>
<evidence type="ECO:0000256" key="8">
    <source>
        <dbReference type="PIRSR" id="PIRSR000388-1"/>
    </source>
</evidence>
<comment type="pathway">
    <text evidence="1 7">Cofactor biosynthesis; (R)-pantothenate biosynthesis; (R)-pantoate from 3-methyl-2-oxobutanoate: step 1/2.</text>
</comment>
<feature type="binding site" evidence="7 10">
    <location>
        <position position="116"/>
    </location>
    <ligand>
        <name>Mg(2+)</name>
        <dbReference type="ChEBI" id="CHEBI:18420"/>
    </ligand>
</feature>
<dbReference type="GO" id="GO:0000287">
    <property type="term" value="F:magnesium ion binding"/>
    <property type="evidence" value="ECO:0007669"/>
    <property type="project" value="TreeGrafter"/>
</dbReference>
<feature type="binding site" evidence="7 9">
    <location>
        <begin position="45"/>
        <end position="46"/>
    </location>
    <ligand>
        <name>3-methyl-2-oxobutanoate</name>
        <dbReference type="ChEBI" id="CHEBI:11851"/>
    </ligand>
</feature>
<dbReference type="PIRSF" id="PIRSF000388">
    <property type="entry name" value="Pantoate_hydroxy_MeTrfase"/>
    <property type="match status" value="1"/>
</dbReference>
<keyword evidence="11" id="KW-0489">Methyltransferase</keyword>
<keyword evidence="4 7" id="KW-0566">Pantothenate biosynthesis</keyword>
<evidence type="ECO:0000256" key="5">
    <source>
        <dbReference type="ARBA" id="ARBA00022679"/>
    </source>
</evidence>
<keyword evidence="7 10" id="KW-0460">Magnesium</keyword>
<dbReference type="GO" id="GO:0015940">
    <property type="term" value="P:pantothenate biosynthetic process"/>
    <property type="evidence" value="ECO:0007669"/>
    <property type="project" value="UniProtKB-UniRule"/>
</dbReference>
<dbReference type="InterPro" id="IPR003700">
    <property type="entry name" value="Pantoate_hydroxy_MeTrfase"/>
</dbReference>
<evidence type="ECO:0000313" key="12">
    <source>
        <dbReference type="Proteomes" id="UP000232196"/>
    </source>
</evidence>
<comment type="catalytic activity">
    <reaction evidence="7">
        <text>(6R)-5,10-methylene-5,6,7,8-tetrahydrofolate + 3-methyl-2-oxobutanoate + H2O = 2-dehydropantoate + (6S)-5,6,7,8-tetrahydrofolate</text>
        <dbReference type="Rhea" id="RHEA:11824"/>
        <dbReference type="ChEBI" id="CHEBI:11561"/>
        <dbReference type="ChEBI" id="CHEBI:11851"/>
        <dbReference type="ChEBI" id="CHEBI:15377"/>
        <dbReference type="ChEBI" id="CHEBI:15636"/>
        <dbReference type="ChEBI" id="CHEBI:57453"/>
        <dbReference type="EC" id="2.1.2.11"/>
    </reaction>
</comment>
<dbReference type="GO" id="GO:0032259">
    <property type="term" value="P:methylation"/>
    <property type="evidence" value="ECO:0007669"/>
    <property type="project" value="UniProtKB-KW"/>
</dbReference>
<reference evidence="11 12" key="1">
    <citation type="submission" date="2017-07" db="EMBL/GenBank/DDBJ databases">
        <title>Leptospira spp. isolated from tropical soils.</title>
        <authorList>
            <person name="Thibeaux R."/>
            <person name="Iraola G."/>
            <person name="Ferres I."/>
            <person name="Bierque E."/>
            <person name="Girault D."/>
            <person name="Soupe-Gilbert M.-E."/>
            <person name="Picardeau M."/>
            <person name="Goarant C."/>
        </authorList>
    </citation>
    <scope>NUCLEOTIDE SEQUENCE [LARGE SCALE GENOMIC DNA]</scope>
    <source>
        <strain evidence="11 12">MCA1-C-A1</strain>
    </source>
</reference>
<evidence type="ECO:0000256" key="4">
    <source>
        <dbReference type="ARBA" id="ARBA00022655"/>
    </source>
</evidence>
<comment type="subcellular location">
    <subcellularLocation>
        <location evidence="7">Cytoplasm</location>
    </subcellularLocation>
</comment>
<dbReference type="OrthoDB" id="9781789at2"/>
<feature type="active site" description="Proton acceptor" evidence="7 8">
    <location>
        <position position="184"/>
    </location>
</feature>
<dbReference type="Gene3D" id="3.20.20.60">
    <property type="entry name" value="Phosphoenolpyruvate-binding domains"/>
    <property type="match status" value="1"/>
</dbReference>
<dbReference type="GO" id="GO:0003864">
    <property type="term" value="F:3-methyl-2-oxobutanoate hydroxymethyltransferase activity"/>
    <property type="evidence" value="ECO:0007669"/>
    <property type="project" value="UniProtKB-UniRule"/>
</dbReference>
<evidence type="ECO:0000256" key="7">
    <source>
        <dbReference type="HAMAP-Rule" id="MF_00156"/>
    </source>
</evidence>
<dbReference type="AlphaFoldDB" id="A0A2M9X938"/>
<feature type="binding site" evidence="7 9">
    <location>
        <position position="84"/>
    </location>
    <ligand>
        <name>3-methyl-2-oxobutanoate</name>
        <dbReference type="ChEBI" id="CHEBI:11851"/>
    </ligand>
</feature>
<comment type="subunit">
    <text evidence="3 7">Homodecamer; pentamer of dimers.</text>
</comment>
<evidence type="ECO:0000256" key="1">
    <source>
        <dbReference type="ARBA" id="ARBA00005033"/>
    </source>
</evidence>
<dbReference type="Pfam" id="PF02548">
    <property type="entry name" value="Pantoate_transf"/>
    <property type="match status" value="1"/>
</dbReference>
<dbReference type="EMBL" id="NPDN01000010">
    <property type="protein sequence ID" value="PJZ24175.1"/>
    <property type="molecule type" value="Genomic_DNA"/>
</dbReference>
<dbReference type="RefSeq" id="WP_100708091.1">
    <property type="nucleotide sequence ID" value="NZ_NPDL01000001.1"/>
</dbReference>
<dbReference type="EC" id="2.1.2.11" evidence="7"/>
<sequence>MRDVSKVFPRGPKPVDKKITVLTCYDFMFARILEESGVDCILVGDTLGVVYQGQPTTLPVTLDEMIYHAKAVRRGAPNTFVVVDLPFLSYQVSLEEGIRSAGKVMKESGCDAVKFEGGSPEILELIYKLERIGIPVMGHIGLTPQSVNVFGGHKIQGKAEEDKARLISEAKGISDAGAFSIVFELIPSALAKEISESVPIPTIGIGAGAATDGQVLVIYDFLGLNKGFKPKFLKTFLNGYDDVSGAVKNYIQEVRNGSFPGPEHSH</sequence>
<feature type="binding site" evidence="7 9">
    <location>
        <position position="114"/>
    </location>
    <ligand>
        <name>3-methyl-2-oxobutanoate</name>
        <dbReference type="ChEBI" id="CHEBI:11851"/>
    </ligand>
</feature>
<evidence type="ECO:0000256" key="9">
    <source>
        <dbReference type="PIRSR" id="PIRSR000388-2"/>
    </source>
</evidence>
<name>A0A2M9X938_9LEPT</name>
<accession>A0A2M9X938</accession>
<dbReference type="InterPro" id="IPR015813">
    <property type="entry name" value="Pyrv/PenolPyrv_kinase-like_dom"/>
</dbReference>
<dbReference type="GO" id="GO:0005737">
    <property type="term" value="C:cytoplasm"/>
    <property type="evidence" value="ECO:0007669"/>
    <property type="project" value="UniProtKB-SubCell"/>
</dbReference>
<dbReference type="FunFam" id="3.20.20.60:FF:000003">
    <property type="entry name" value="3-methyl-2-oxobutanoate hydroxymethyltransferase"/>
    <property type="match status" value="1"/>
</dbReference>
<comment type="caution">
    <text evidence="11">The sequence shown here is derived from an EMBL/GenBank/DDBJ whole genome shotgun (WGS) entry which is preliminary data.</text>
</comment>
<proteinExistence type="inferred from homology"/>
<gene>
    <name evidence="7 11" type="primary">panB</name>
    <name evidence="11" type="ORF">CH357_17685</name>
</gene>
<keyword evidence="7 10" id="KW-0479">Metal-binding</keyword>
<dbReference type="UniPathway" id="UPA00028">
    <property type="reaction ID" value="UER00003"/>
</dbReference>
<dbReference type="NCBIfam" id="TIGR00222">
    <property type="entry name" value="panB"/>
    <property type="match status" value="1"/>
</dbReference>
<keyword evidence="7" id="KW-0963">Cytoplasm</keyword>
<dbReference type="NCBIfam" id="NF001452">
    <property type="entry name" value="PRK00311.1"/>
    <property type="match status" value="1"/>
</dbReference>
<protein>
    <recommendedName>
        <fullName evidence="7">3-methyl-2-oxobutanoate hydroxymethyltransferase</fullName>
        <ecNumber evidence="7">2.1.2.11</ecNumber>
    </recommendedName>
    <alternativeName>
        <fullName evidence="7">Ketopantoate hydroxymethyltransferase</fullName>
        <shortName evidence="7">KPHMT</shortName>
    </alternativeName>
</protein>
<keyword evidence="5 7" id="KW-0808">Transferase</keyword>
<evidence type="ECO:0000256" key="2">
    <source>
        <dbReference type="ARBA" id="ARBA00008676"/>
    </source>
</evidence>
<evidence type="ECO:0000256" key="3">
    <source>
        <dbReference type="ARBA" id="ARBA00011424"/>
    </source>
</evidence>
<evidence type="ECO:0000256" key="6">
    <source>
        <dbReference type="ARBA" id="ARBA00056497"/>
    </source>
</evidence>
<dbReference type="PANTHER" id="PTHR20881:SF0">
    <property type="entry name" value="3-METHYL-2-OXOBUTANOATE HYDROXYMETHYLTRANSFERASE"/>
    <property type="match status" value="1"/>
</dbReference>
<dbReference type="CDD" id="cd06557">
    <property type="entry name" value="KPHMT-like"/>
    <property type="match status" value="1"/>
</dbReference>
<dbReference type="Proteomes" id="UP000232196">
    <property type="component" value="Unassembled WGS sequence"/>
</dbReference>
<dbReference type="HAMAP" id="MF_00156">
    <property type="entry name" value="PanB"/>
    <property type="match status" value="1"/>
</dbReference>
<feature type="binding site" evidence="7 10">
    <location>
        <position position="84"/>
    </location>
    <ligand>
        <name>Mg(2+)</name>
        <dbReference type="ChEBI" id="CHEBI:18420"/>
    </ligand>
</feature>